<keyword evidence="1" id="KW-0479">Metal-binding</keyword>
<feature type="compositionally biased region" description="Polar residues" evidence="5">
    <location>
        <begin position="821"/>
        <end position="838"/>
    </location>
</feature>
<feature type="region of interest" description="Disordered" evidence="5">
    <location>
        <begin position="345"/>
        <end position="388"/>
    </location>
</feature>
<evidence type="ECO:0000256" key="2">
    <source>
        <dbReference type="ARBA" id="ARBA00022771"/>
    </source>
</evidence>
<name>A0A182T5T2_9DIPT</name>
<feature type="region of interest" description="Disordered" evidence="5">
    <location>
        <begin position="72"/>
        <end position="150"/>
    </location>
</feature>
<feature type="compositionally biased region" description="Polar residues" evidence="5">
    <location>
        <begin position="272"/>
        <end position="291"/>
    </location>
</feature>
<feature type="compositionally biased region" description="Basic and acidic residues" evidence="5">
    <location>
        <begin position="480"/>
        <end position="495"/>
    </location>
</feature>
<dbReference type="Gene3D" id="4.10.1060.10">
    <property type="entry name" value="Zinc finger, RanBP2-type"/>
    <property type="match status" value="2"/>
</dbReference>
<proteinExistence type="predicted"/>
<feature type="compositionally biased region" description="Low complexity" evidence="5">
    <location>
        <begin position="496"/>
        <end position="507"/>
    </location>
</feature>
<accession>A0A182T5T2</accession>
<evidence type="ECO:0000256" key="3">
    <source>
        <dbReference type="ARBA" id="ARBA00022833"/>
    </source>
</evidence>
<feature type="compositionally biased region" description="Polar residues" evidence="5">
    <location>
        <begin position="378"/>
        <end position="388"/>
    </location>
</feature>
<evidence type="ECO:0000313" key="8">
    <source>
        <dbReference type="Proteomes" id="UP000075901"/>
    </source>
</evidence>
<evidence type="ECO:0000259" key="6">
    <source>
        <dbReference type="PROSITE" id="PS50199"/>
    </source>
</evidence>
<reference evidence="7" key="2">
    <citation type="submission" date="2020-05" db="UniProtKB">
        <authorList>
            <consortium name="EnsemblMetazoa"/>
        </authorList>
    </citation>
    <scope>IDENTIFICATION</scope>
    <source>
        <strain evidence="7">maculatus3</strain>
    </source>
</reference>
<sequence length="931" mass="101103">MSQRGYIPDEPSDGEEEDELIRPASGDSNETLEDGNPTQLINTSNNESEQSFVDKIRSNVSSVLSRMIRTAKDRLAASTRPRDYDQSETQPAKRRRLQEAGDGDEGEFPQLGHASNVRNFPVSASRVDRSCQTDHSDTADNDGRIHRTALPGSSSVTSVFARVPTSARGCGESSLFGPPIPYPKQTVEAGSGKRRREENDEDAEEEEETVSLRQPIEPFDPFKFLTQIDNAPVDPKRRLSGFLGNRCYQRRQQQLRSGIVGKYFFASHQKPNKNLDSTSTSETVASPQRPSFSRAAYRTAASGQRIPPEYGGSSFYNGLTCYGGASAVNTLGTHYTATRSTLNRNNSVLVRKPPLPSHTSISRSNSASSTNVNASSAQEPGTSGLSTTKQRLMEIWTGYDTARQSTHNVQGLPTSASVGQELHQLVNRARPYAGTSCIPQMLQLLREQKLASGSNVRTEADNYPPTVPLIDVRPLYVNEPIERRETSSPSDERRTTMATSASTDAADPVVQEEEVLDQPTTAVLRQQQLPSELREEHVPTFDITEPSQSRSPFPVDDEEVEDDVSVLADEHEDDLQRDVTLQQPVTSTPMRTPVHIAEDQQFFFADPIGMTAGSGQGTEGCPVPAASLAILFDEPELLHQQQPAIRSFQELMAESANKWICDVCMVRNEPHQTERCVACESPKPSQQKKQEPQQPPLPLSLGSGSSNFAAIVSAQSARWECDACCVRNEPTTQVCVCCGSSKSGGSAAEAVAVPTPEQPTKANDMMTTMTATTDSPFSNMPDLKDAFKSLLEQQNTGAMWKRVYDLCQTPDADEQCATELGEQSQPNDRFGSGSTFNGVHSFGADPAERGSYPFQSAAASVSQPSCATVTTRSKDKASTPPKPSTSTGLQAAAKLPGNAPVQGSELPFHGTSMFGVGSNIANPYSNNNVSD</sequence>
<dbReference type="EnsemblMetazoa" id="AMAM020207-RA">
    <property type="protein sequence ID" value="AMAM020207-PA"/>
    <property type="gene ID" value="AMAM020207"/>
</dbReference>
<evidence type="ECO:0000256" key="5">
    <source>
        <dbReference type="SAM" id="MobiDB-lite"/>
    </source>
</evidence>
<dbReference type="InterPro" id="IPR036443">
    <property type="entry name" value="Znf_RanBP2_sf"/>
</dbReference>
<feature type="compositionally biased region" description="Basic and acidic residues" evidence="5">
    <location>
        <begin position="126"/>
        <end position="145"/>
    </location>
</feature>
<dbReference type="PROSITE" id="PS50199">
    <property type="entry name" value="ZF_RANBP2_2"/>
    <property type="match status" value="1"/>
</dbReference>
<feature type="domain" description="RanBP2-type" evidence="6">
    <location>
        <begin position="715"/>
        <end position="744"/>
    </location>
</feature>
<dbReference type="GO" id="GO:0008270">
    <property type="term" value="F:zinc ion binding"/>
    <property type="evidence" value="ECO:0007669"/>
    <property type="project" value="UniProtKB-KW"/>
</dbReference>
<dbReference type="SUPFAM" id="SSF90209">
    <property type="entry name" value="Ran binding protein zinc finger-like"/>
    <property type="match status" value="1"/>
</dbReference>
<evidence type="ECO:0000313" key="7">
    <source>
        <dbReference type="EnsemblMetazoa" id="AMAM020207-PA"/>
    </source>
</evidence>
<feature type="region of interest" description="Disordered" evidence="5">
    <location>
        <begin position="1"/>
        <end position="53"/>
    </location>
</feature>
<dbReference type="SMART" id="SM00547">
    <property type="entry name" value="ZnF_RBZ"/>
    <property type="match status" value="2"/>
</dbReference>
<evidence type="ECO:0000256" key="1">
    <source>
        <dbReference type="ARBA" id="ARBA00022723"/>
    </source>
</evidence>
<feature type="region of interest" description="Disordered" evidence="5">
    <location>
        <begin position="172"/>
        <end position="211"/>
    </location>
</feature>
<dbReference type="InterPro" id="IPR001876">
    <property type="entry name" value="Znf_RanBP2"/>
</dbReference>
<keyword evidence="3" id="KW-0862">Zinc</keyword>
<dbReference type="AlphaFoldDB" id="A0A182T5T2"/>
<dbReference type="VEuPathDB" id="VectorBase:AMAM020207"/>
<feature type="compositionally biased region" description="Basic and acidic residues" evidence="5">
    <location>
        <begin position="72"/>
        <end position="85"/>
    </location>
</feature>
<feature type="compositionally biased region" description="Low complexity" evidence="5">
    <location>
        <begin position="357"/>
        <end position="377"/>
    </location>
</feature>
<feature type="compositionally biased region" description="Acidic residues" evidence="5">
    <location>
        <begin position="10"/>
        <end position="19"/>
    </location>
</feature>
<protein>
    <recommendedName>
        <fullName evidence="6">RanBP2-type domain-containing protein</fullName>
    </recommendedName>
</protein>
<dbReference type="PROSITE" id="PS01358">
    <property type="entry name" value="ZF_RANBP2_1"/>
    <property type="match status" value="1"/>
</dbReference>
<keyword evidence="2 4" id="KW-0863">Zinc-finger</keyword>
<dbReference type="Proteomes" id="UP000075901">
    <property type="component" value="Unassembled WGS sequence"/>
</dbReference>
<feature type="region of interest" description="Disordered" evidence="5">
    <location>
        <begin position="270"/>
        <end position="301"/>
    </location>
</feature>
<feature type="region of interest" description="Disordered" evidence="5">
    <location>
        <begin position="480"/>
        <end position="519"/>
    </location>
</feature>
<reference evidence="8" key="1">
    <citation type="submission" date="2013-09" db="EMBL/GenBank/DDBJ databases">
        <title>The Genome Sequence of Anopheles maculatus species B.</title>
        <authorList>
            <consortium name="The Broad Institute Genomics Platform"/>
            <person name="Neafsey D.E."/>
            <person name="Besansky N."/>
            <person name="Howell P."/>
            <person name="Walton C."/>
            <person name="Young S.K."/>
            <person name="Zeng Q."/>
            <person name="Gargeya S."/>
            <person name="Fitzgerald M."/>
            <person name="Haas B."/>
            <person name="Abouelleil A."/>
            <person name="Allen A.W."/>
            <person name="Alvarado L."/>
            <person name="Arachchi H.M."/>
            <person name="Berlin A.M."/>
            <person name="Chapman S.B."/>
            <person name="Gainer-Dewar J."/>
            <person name="Goldberg J."/>
            <person name="Griggs A."/>
            <person name="Gujja S."/>
            <person name="Hansen M."/>
            <person name="Howarth C."/>
            <person name="Imamovic A."/>
            <person name="Ireland A."/>
            <person name="Larimer J."/>
            <person name="McCowan C."/>
            <person name="Murphy C."/>
            <person name="Pearson M."/>
            <person name="Poon T.W."/>
            <person name="Priest M."/>
            <person name="Roberts A."/>
            <person name="Saif S."/>
            <person name="Shea T."/>
            <person name="Sisk P."/>
            <person name="Sykes S."/>
            <person name="Wortman J."/>
            <person name="Nusbaum C."/>
            <person name="Birren B."/>
        </authorList>
    </citation>
    <scope>NUCLEOTIDE SEQUENCE [LARGE SCALE GENOMIC DNA]</scope>
    <source>
        <strain evidence="8">maculatus3</strain>
    </source>
</reference>
<keyword evidence="8" id="KW-1185">Reference proteome</keyword>
<feature type="region of interest" description="Disordered" evidence="5">
    <location>
        <begin position="683"/>
        <end position="702"/>
    </location>
</feature>
<feature type="compositionally biased region" description="Acidic residues" evidence="5">
    <location>
        <begin position="199"/>
        <end position="209"/>
    </location>
</feature>
<organism evidence="7 8">
    <name type="scientific">Anopheles maculatus</name>
    <dbReference type="NCBI Taxonomy" id="74869"/>
    <lineage>
        <taxon>Eukaryota</taxon>
        <taxon>Metazoa</taxon>
        <taxon>Ecdysozoa</taxon>
        <taxon>Arthropoda</taxon>
        <taxon>Hexapoda</taxon>
        <taxon>Insecta</taxon>
        <taxon>Pterygota</taxon>
        <taxon>Neoptera</taxon>
        <taxon>Endopterygota</taxon>
        <taxon>Diptera</taxon>
        <taxon>Nematocera</taxon>
        <taxon>Culicoidea</taxon>
        <taxon>Culicidae</taxon>
        <taxon>Anophelinae</taxon>
        <taxon>Anopheles</taxon>
        <taxon>Anopheles maculatus group</taxon>
    </lineage>
</organism>
<feature type="region of interest" description="Disordered" evidence="5">
    <location>
        <begin position="816"/>
        <end position="844"/>
    </location>
</feature>
<dbReference type="Pfam" id="PF00641">
    <property type="entry name" value="Zn_ribbon_RanBP"/>
    <property type="match status" value="2"/>
</dbReference>
<feature type="region of interest" description="Disordered" evidence="5">
    <location>
        <begin position="863"/>
        <end position="906"/>
    </location>
</feature>
<evidence type="ECO:0000256" key="4">
    <source>
        <dbReference type="PROSITE-ProRule" id="PRU00322"/>
    </source>
</evidence>
<feature type="compositionally biased region" description="Polar residues" evidence="5">
    <location>
        <begin position="36"/>
        <end position="51"/>
    </location>
</feature>